<keyword evidence="4" id="KW-0472">Membrane</keyword>
<dbReference type="Pfam" id="PF07980">
    <property type="entry name" value="SusD_RagB"/>
    <property type="match status" value="2"/>
</dbReference>
<evidence type="ECO:0000256" key="3">
    <source>
        <dbReference type="ARBA" id="ARBA00022729"/>
    </source>
</evidence>
<keyword evidence="5" id="KW-0998">Cell outer membrane</keyword>
<evidence type="ECO:0000256" key="6">
    <source>
        <dbReference type="SAM" id="SignalP"/>
    </source>
</evidence>
<evidence type="ECO:0000256" key="5">
    <source>
        <dbReference type="ARBA" id="ARBA00023237"/>
    </source>
</evidence>
<evidence type="ECO:0000256" key="2">
    <source>
        <dbReference type="ARBA" id="ARBA00006275"/>
    </source>
</evidence>
<dbReference type="InterPro" id="IPR011990">
    <property type="entry name" value="TPR-like_helical_dom_sf"/>
</dbReference>
<dbReference type="EMBL" id="RPDH01000002">
    <property type="protein sequence ID" value="RPE09546.1"/>
    <property type="molecule type" value="Genomic_DNA"/>
</dbReference>
<proteinExistence type="inferred from homology"/>
<protein>
    <submittedName>
        <fullName evidence="9">RagB/SusD family nutrient uptake outer membrane protein</fullName>
    </submittedName>
</protein>
<name>A0A3N4PMZ9_9BACT</name>
<dbReference type="SUPFAM" id="SSF48452">
    <property type="entry name" value="TPR-like"/>
    <property type="match status" value="1"/>
</dbReference>
<feature type="domain" description="RagB/SusD" evidence="7">
    <location>
        <begin position="509"/>
        <end position="602"/>
    </location>
</feature>
<dbReference type="Pfam" id="PF14322">
    <property type="entry name" value="SusD-like_3"/>
    <property type="match status" value="1"/>
</dbReference>
<evidence type="ECO:0000313" key="10">
    <source>
        <dbReference type="Proteomes" id="UP000278351"/>
    </source>
</evidence>
<keyword evidence="10" id="KW-1185">Reference proteome</keyword>
<keyword evidence="3 6" id="KW-0732">Signal</keyword>
<dbReference type="RefSeq" id="WP_123848540.1">
    <property type="nucleotide sequence ID" value="NZ_RPDH01000002.1"/>
</dbReference>
<dbReference type="Gene3D" id="1.25.40.390">
    <property type="match status" value="1"/>
</dbReference>
<feature type="domain" description="SusD-like N-terminal" evidence="8">
    <location>
        <begin position="21"/>
        <end position="218"/>
    </location>
</feature>
<dbReference type="InterPro" id="IPR012944">
    <property type="entry name" value="SusD_RagB_dom"/>
</dbReference>
<gene>
    <name evidence="9" type="ORF">EGT74_21400</name>
</gene>
<dbReference type="AlphaFoldDB" id="A0A3N4PMZ9"/>
<dbReference type="GO" id="GO:0009279">
    <property type="term" value="C:cell outer membrane"/>
    <property type="evidence" value="ECO:0007669"/>
    <property type="project" value="UniProtKB-SubCell"/>
</dbReference>
<reference evidence="9 10" key="1">
    <citation type="submission" date="2018-11" db="EMBL/GenBank/DDBJ databases">
        <title>Chitinophaga lutea sp.nov., isolate from arsenic contaminated soil.</title>
        <authorList>
            <person name="Zong Y."/>
        </authorList>
    </citation>
    <scope>NUCLEOTIDE SEQUENCE [LARGE SCALE GENOMIC DNA]</scope>
    <source>
        <strain evidence="9 10">ZY74</strain>
    </source>
</reference>
<comment type="subcellular location">
    <subcellularLocation>
        <location evidence="1">Cell outer membrane</location>
    </subcellularLocation>
</comment>
<evidence type="ECO:0000313" key="9">
    <source>
        <dbReference type="EMBL" id="RPE09546.1"/>
    </source>
</evidence>
<organism evidence="9 10">
    <name type="scientific">Chitinophaga lutea</name>
    <dbReference type="NCBI Taxonomy" id="2488634"/>
    <lineage>
        <taxon>Bacteria</taxon>
        <taxon>Pseudomonadati</taxon>
        <taxon>Bacteroidota</taxon>
        <taxon>Chitinophagia</taxon>
        <taxon>Chitinophagales</taxon>
        <taxon>Chitinophagaceae</taxon>
        <taxon>Chitinophaga</taxon>
    </lineage>
</organism>
<evidence type="ECO:0000259" key="8">
    <source>
        <dbReference type="Pfam" id="PF14322"/>
    </source>
</evidence>
<feature type="chain" id="PRO_5018313983" evidence="6">
    <location>
        <begin position="22"/>
        <end position="603"/>
    </location>
</feature>
<feature type="signal peptide" evidence="6">
    <location>
        <begin position="1"/>
        <end position="21"/>
    </location>
</feature>
<evidence type="ECO:0000259" key="7">
    <source>
        <dbReference type="Pfam" id="PF07980"/>
    </source>
</evidence>
<dbReference type="OrthoDB" id="5694214at2"/>
<evidence type="ECO:0000256" key="1">
    <source>
        <dbReference type="ARBA" id="ARBA00004442"/>
    </source>
</evidence>
<sequence length="603" mass="65512">MKKIFCLLAALALITASSCKKFLDSKPSDFLSPANYYTTAAELETALAGVYNILSHSSLYRGGIVYLNGFEGDESYINRSTLINYPFTFDYTATNPTIESFWFACYTGINRANALLKNVDNNMALDATLRDKVRGQALFLRGYYLYLLAQNFGGVPVLLTPSTSVEATDAKRASLKETYDQVLADMEKAETLVDDIGTAKSSRVNKSAVRGILARVCLNMAGKPLNDQSKYEAARKWAKMVIDDAAHALNPSYADVFIKIARDEYDIKECIWEAEFWGNGMDAYSMAGNNARINGPASANANTGMCPAYVNITGKFYNAFTPGDLRKPWCIPTFAYAASGPRGNKTFVQPPTPTSVYLVNAGKYRREYELLLPQNINTSPQNWPILRFSDVLLMYAEAVNAISGPAAEAVDAVNRVRRRAWSKGIKEVLITNGGAGYTTAPAVAFSGGGGAVATATISGGKVTGITFTPDAVTGALTGTYTTPPAITFTGGGGSGATATATIYTAADADVPASATASKESFLAFLQQERFRELNCEGLRKHDLIRWGVFVAAMQEVADMIQQDVGAPSYLLRFRSVTERHNIWPIPAKEMTLNRLMTQNPGWE</sequence>
<dbReference type="Proteomes" id="UP000278351">
    <property type="component" value="Unassembled WGS sequence"/>
</dbReference>
<comment type="caution">
    <text evidence="9">The sequence shown here is derived from an EMBL/GenBank/DDBJ whole genome shotgun (WGS) entry which is preliminary data.</text>
</comment>
<dbReference type="InterPro" id="IPR033985">
    <property type="entry name" value="SusD-like_N"/>
</dbReference>
<dbReference type="PROSITE" id="PS51257">
    <property type="entry name" value="PROKAR_LIPOPROTEIN"/>
    <property type="match status" value="1"/>
</dbReference>
<feature type="domain" description="RagB/SusD" evidence="7">
    <location>
        <begin position="373"/>
        <end position="421"/>
    </location>
</feature>
<accession>A0A3N4PMZ9</accession>
<comment type="similarity">
    <text evidence="2">Belongs to the SusD family.</text>
</comment>
<evidence type="ECO:0000256" key="4">
    <source>
        <dbReference type="ARBA" id="ARBA00023136"/>
    </source>
</evidence>